<gene>
    <name evidence="2" type="ORF">GCM10010411_60040</name>
</gene>
<reference evidence="2 3" key="1">
    <citation type="journal article" date="2019" name="Int. J. Syst. Evol. Microbiol.">
        <title>The Global Catalogue of Microorganisms (GCM) 10K type strain sequencing project: providing services to taxonomists for standard genome sequencing and annotation.</title>
        <authorList>
            <consortium name="The Broad Institute Genomics Platform"/>
            <consortium name="The Broad Institute Genome Sequencing Center for Infectious Disease"/>
            <person name="Wu L."/>
            <person name="Ma J."/>
        </authorList>
    </citation>
    <scope>NUCLEOTIDE SEQUENCE [LARGE SCALE GENOMIC DNA]</scope>
    <source>
        <strain evidence="2 3">JCM 6833</strain>
    </source>
</reference>
<protein>
    <submittedName>
        <fullName evidence="2">Uncharacterized protein</fullName>
    </submittedName>
</protein>
<feature type="region of interest" description="Disordered" evidence="1">
    <location>
        <begin position="38"/>
        <end position="67"/>
    </location>
</feature>
<proteinExistence type="predicted"/>
<name>A0ABN3Q590_9ACTN</name>
<dbReference type="Proteomes" id="UP001501509">
    <property type="component" value="Unassembled WGS sequence"/>
</dbReference>
<keyword evidence="3" id="KW-1185">Reference proteome</keyword>
<dbReference type="EMBL" id="BAAATD010000008">
    <property type="protein sequence ID" value="GAA2616867.1"/>
    <property type="molecule type" value="Genomic_DNA"/>
</dbReference>
<comment type="caution">
    <text evidence="2">The sequence shown here is derived from an EMBL/GenBank/DDBJ whole genome shotgun (WGS) entry which is preliminary data.</text>
</comment>
<organism evidence="2 3">
    <name type="scientific">Actinomadura fulvescens</name>
    <dbReference type="NCBI Taxonomy" id="46160"/>
    <lineage>
        <taxon>Bacteria</taxon>
        <taxon>Bacillati</taxon>
        <taxon>Actinomycetota</taxon>
        <taxon>Actinomycetes</taxon>
        <taxon>Streptosporangiales</taxon>
        <taxon>Thermomonosporaceae</taxon>
        <taxon>Actinomadura</taxon>
    </lineage>
</organism>
<sequence length="67" mass="7428">MTKMGRSAWKAMSEDMQGMLADPPRRHLAPSCTLAEALPMLDDPRTPPYQPMYEGPDAPRLGASRQV</sequence>
<evidence type="ECO:0000313" key="3">
    <source>
        <dbReference type="Proteomes" id="UP001501509"/>
    </source>
</evidence>
<evidence type="ECO:0000256" key="1">
    <source>
        <dbReference type="SAM" id="MobiDB-lite"/>
    </source>
</evidence>
<accession>A0ABN3Q590</accession>
<evidence type="ECO:0000313" key="2">
    <source>
        <dbReference type="EMBL" id="GAA2616867.1"/>
    </source>
</evidence>